<gene>
    <name evidence="3" type="ORF">C5167_040874</name>
</gene>
<dbReference type="Proteomes" id="UP000316621">
    <property type="component" value="Chromosome 1"/>
</dbReference>
<proteinExistence type="predicted"/>
<organism evidence="3 4">
    <name type="scientific">Papaver somniferum</name>
    <name type="common">Opium poppy</name>
    <dbReference type="NCBI Taxonomy" id="3469"/>
    <lineage>
        <taxon>Eukaryota</taxon>
        <taxon>Viridiplantae</taxon>
        <taxon>Streptophyta</taxon>
        <taxon>Embryophyta</taxon>
        <taxon>Tracheophyta</taxon>
        <taxon>Spermatophyta</taxon>
        <taxon>Magnoliopsida</taxon>
        <taxon>Ranunculales</taxon>
        <taxon>Papaveraceae</taxon>
        <taxon>Papaveroideae</taxon>
        <taxon>Papaver</taxon>
    </lineage>
</organism>
<dbReference type="PANTHER" id="PTHR34380">
    <property type="entry name" value="BNAA03G12380D PROTEIN"/>
    <property type="match status" value="1"/>
</dbReference>
<evidence type="ECO:0000256" key="2">
    <source>
        <dbReference type="SAM" id="MobiDB-lite"/>
    </source>
</evidence>
<feature type="coiled-coil region" evidence="1">
    <location>
        <begin position="273"/>
        <end position="316"/>
    </location>
</feature>
<feature type="compositionally biased region" description="Polar residues" evidence="2">
    <location>
        <begin position="373"/>
        <end position="382"/>
    </location>
</feature>
<feature type="compositionally biased region" description="Polar residues" evidence="2">
    <location>
        <begin position="213"/>
        <end position="223"/>
    </location>
</feature>
<dbReference type="PANTHER" id="PTHR34380:SF3">
    <property type="entry name" value="FRIGIDA-LIKE PROTEIN"/>
    <property type="match status" value="1"/>
</dbReference>
<sequence length="624" mass="70279">MGRKKTKKKAAGDEQICRRRFGKWKCKNASSDNKLRFCEKHYKDYKVFEDFCRNRSKLPTKKKRSGDGEGEGCSATGVKTRVSKSRKKITDQSLDETGGIQPPTTDMECGSANVGTKKLHPDEQYCCQTGKGWRCKNFRMSHGADASVPKTNYCEKHYNYYAEYEKNLKKKKRSGGGGGADAGCSTATGPVEIRRSKRRKTATEEDETGEIQPATSDDTSNTIIEDGGSPKIGEKRKTVEKMERTGDLKSLTKIGEPVVVLESLEHYKSKCFELTLELEKQKMELEKKNVELEKQKLELEKKNAELETKKTAAEDENAVKYWRNNLVRRNGKESSTVRCEELCNPEKIESEVRGLRNEITEAGENQRDKDNMSKPNAETSSGGRKDSRVYELKTEEKVLNAYVDHESESEFPKYTAANISSGSLHLARGGGNIEEGNGWGCSEGRPFQHGSSSQAHLEMSKENFVNLVSDSDDGGDSLGESEDSIGAMDMLGPKNCNRNKHEMKWKSEDDMLSSFEEDPELCMRAVCALYRQKITEDEISPKGLVIESDTLRCITLAKFLMDNNCKGDLKKSLKELEKFDFKAVGDCKKLVRRYSLYLFDIYENRKDPFFLPSTTASNGDQTAK</sequence>
<feature type="region of interest" description="Disordered" evidence="2">
    <location>
        <begin position="170"/>
        <end position="244"/>
    </location>
</feature>
<keyword evidence="1" id="KW-0175">Coiled coil</keyword>
<feature type="compositionally biased region" description="Basic and acidic residues" evidence="2">
    <location>
        <begin position="232"/>
        <end position="244"/>
    </location>
</feature>
<dbReference type="EMBL" id="CM010715">
    <property type="protein sequence ID" value="RZC47935.1"/>
    <property type="molecule type" value="Genomic_DNA"/>
</dbReference>
<name>A0A4Y7IKD9_PAPSO</name>
<feature type="region of interest" description="Disordered" evidence="2">
    <location>
        <begin position="58"/>
        <end position="111"/>
    </location>
</feature>
<keyword evidence="4" id="KW-1185">Reference proteome</keyword>
<evidence type="ECO:0000313" key="4">
    <source>
        <dbReference type="Proteomes" id="UP000316621"/>
    </source>
</evidence>
<feature type="compositionally biased region" description="Basic and acidic residues" evidence="2">
    <location>
        <begin position="359"/>
        <end position="372"/>
    </location>
</feature>
<dbReference type="Gramene" id="RZC47935">
    <property type="protein sequence ID" value="RZC47935"/>
    <property type="gene ID" value="C5167_040874"/>
</dbReference>
<evidence type="ECO:0008006" key="5">
    <source>
        <dbReference type="Google" id="ProtNLM"/>
    </source>
</evidence>
<reference evidence="3 4" key="1">
    <citation type="journal article" date="2018" name="Science">
        <title>The opium poppy genome and morphinan production.</title>
        <authorList>
            <person name="Guo L."/>
            <person name="Winzer T."/>
            <person name="Yang X."/>
            <person name="Li Y."/>
            <person name="Ning Z."/>
            <person name="He Z."/>
            <person name="Teodor R."/>
            <person name="Lu Y."/>
            <person name="Bowser T.A."/>
            <person name="Graham I.A."/>
            <person name="Ye K."/>
        </authorList>
    </citation>
    <scope>NUCLEOTIDE SEQUENCE [LARGE SCALE GENOMIC DNA]</scope>
    <source>
        <strain evidence="4">cv. HN1</strain>
        <tissue evidence="3">Leaves</tissue>
    </source>
</reference>
<dbReference type="AlphaFoldDB" id="A0A4Y7IKD9"/>
<accession>A0A4Y7IKD9</accession>
<evidence type="ECO:0000256" key="1">
    <source>
        <dbReference type="SAM" id="Coils"/>
    </source>
</evidence>
<protein>
    <recommendedName>
        <fullName evidence="5">WRC domain-containing protein</fullName>
    </recommendedName>
</protein>
<evidence type="ECO:0000313" key="3">
    <source>
        <dbReference type="EMBL" id="RZC47935.1"/>
    </source>
</evidence>
<feature type="region of interest" description="Disordered" evidence="2">
    <location>
        <begin position="359"/>
        <end position="389"/>
    </location>
</feature>